<dbReference type="Ensembl" id="ENSLACT00000018066.1">
    <property type="protein sequence ID" value="ENSLACP00000017936.1"/>
    <property type="gene ID" value="ENSLACG00000015802.1"/>
</dbReference>
<keyword evidence="4" id="KW-0689">Ribosomal protein</keyword>
<dbReference type="Bgee" id="ENSLACG00000015802">
    <property type="expression patterns" value="Expressed in post-anal tail muscle"/>
</dbReference>
<reference evidence="7" key="3">
    <citation type="submission" date="2025-09" db="UniProtKB">
        <authorList>
            <consortium name="Ensembl"/>
        </authorList>
    </citation>
    <scope>IDENTIFICATION</scope>
</reference>
<proteinExistence type="inferred from homology"/>
<keyword evidence="8" id="KW-1185">Reference proteome</keyword>
<evidence type="ECO:0000313" key="8">
    <source>
        <dbReference type="Proteomes" id="UP000008672"/>
    </source>
</evidence>
<dbReference type="PANTHER" id="PTHR11581">
    <property type="entry name" value="30S/40S RIBOSOMAL PROTEIN S4"/>
    <property type="match status" value="1"/>
</dbReference>
<dbReference type="Gene3D" id="3.10.290.10">
    <property type="entry name" value="RNA-binding S4 domain"/>
    <property type="match status" value="1"/>
</dbReference>
<evidence type="ECO:0000256" key="3">
    <source>
        <dbReference type="ARBA" id="ARBA00022884"/>
    </source>
</evidence>
<comment type="similarity">
    <text evidence="1">Belongs to the eukaryotic ribosomal protein eS4 family.</text>
</comment>
<dbReference type="GO" id="GO:0022627">
    <property type="term" value="C:cytosolic small ribosomal subunit"/>
    <property type="evidence" value="ECO:0007669"/>
    <property type="project" value="TreeGrafter"/>
</dbReference>
<keyword evidence="2" id="KW-0699">rRNA-binding</keyword>
<evidence type="ECO:0000313" key="7">
    <source>
        <dbReference type="Ensembl" id="ENSLACP00000017936.1"/>
    </source>
</evidence>
<dbReference type="Gene3D" id="2.40.50.740">
    <property type="match status" value="1"/>
</dbReference>
<evidence type="ECO:0000256" key="5">
    <source>
        <dbReference type="ARBA" id="ARBA00023274"/>
    </source>
</evidence>
<dbReference type="Proteomes" id="UP000008672">
    <property type="component" value="Unassembled WGS sequence"/>
</dbReference>
<accession>H3B7R5</accession>
<dbReference type="PANTHER" id="PTHR11581:SF0">
    <property type="entry name" value="SMALL RIBOSOMAL SUBUNIT PROTEIN ES4"/>
    <property type="match status" value="1"/>
</dbReference>
<protein>
    <submittedName>
        <fullName evidence="7">Ribosomal protein S4 X-linked</fullName>
    </submittedName>
</protein>
<dbReference type="InterPro" id="IPR038237">
    <property type="entry name" value="Ribosomal_eS4_central_sf"/>
</dbReference>
<dbReference type="FunFam" id="2.40.50.740:FF:000001">
    <property type="entry name" value="40S ribosomal protein S4"/>
    <property type="match status" value="1"/>
</dbReference>
<dbReference type="AlphaFoldDB" id="H3B7R5"/>
<dbReference type="InterPro" id="IPR013845">
    <property type="entry name" value="Ribosomal_eS4_central_region"/>
</dbReference>
<evidence type="ECO:0000256" key="4">
    <source>
        <dbReference type="ARBA" id="ARBA00022980"/>
    </source>
</evidence>
<organism evidence="7 8">
    <name type="scientific">Latimeria chalumnae</name>
    <name type="common">Coelacanth</name>
    <dbReference type="NCBI Taxonomy" id="7897"/>
    <lineage>
        <taxon>Eukaryota</taxon>
        <taxon>Metazoa</taxon>
        <taxon>Chordata</taxon>
        <taxon>Craniata</taxon>
        <taxon>Vertebrata</taxon>
        <taxon>Euteleostomi</taxon>
        <taxon>Coelacanthiformes</taxon>
        <taxon>Coelacanthidae</taxon>
        <taxon>Latimeria</taxon>
    </lineage>
</organism>
<keyword evidence="5" id="KW-0687">Ribonucleoprotein</keyword>
<dbReference type="HOGENOM" id="CLU_060400_2_0_1"/>
<reference evidence="8" key="1">
    <citation type="submission" date="2011-08" db="EMBL/GenBank/DDBJ databases">
        <title>The draft genome of Latimeria chalumnae.</title>
        <authorList>
            <person name="Di Palma F."/>
            <person name="Alfoldi J."/>
            <person name="Johnson J."/>
            <person name="Berlin A."/>
            <person name="Gnerre S."/>
            <person name="Jaffe D."/>
            <person name="MacCallum I."/>
            <person name="Young S."/>
            <person name="Walker B.J."/>
            <person name="Lander E."/>
            <person name="Lindblad-Toh K."/>
        </authorList>
    </citation>
    <scope>NUCLEOTIDE SEQUENCE [LARGE SCALE GENOMIC DNA]</scope>
    <source>
        <strain evidence="8">Wild caught</strain>
    </source>
</reference>
<keyword evidence="3" id="KW-0694">RNA-binding</keyword>
<dbReference type="GO" id="GO:0006412">
    <property type="term" value="P:translation"/>
    <property type="evidence" value="ECO:0007669"/>
    <property type="project" value="InterPro"/>
</dbReference>
<dbReference type="GeneTree" id="ENSGT00390000005569"/>
<dbReference type="InterPro" id="IPR036986">
    <property type="entry name" value="S4_RNA-bd_sf"/>
</dbReference>
<dbReference type="GO" id="GO:0003735">
    <property type="term" value="F:structural constituent of ribosome"/>
    <property type="evidence" value="ECO:0007669"/>
    <property type="project" value="InterPro"/>
</dbReference>
<evidence type="ECO:0000256" key="2">
    <source>
        <dbReference type="ARBA" id="ARBA00022730"/>
    </source>
</evidence>
<sequence>MKRFIKIDGKCTNITFPAGFMDVISIEKTGEHFHLVYDTKGYFAVHCLTAEEAKYKPCKVKKVFVVTKGTPHLVTHDACTIQYTDPLIMVKDSVQIDLDTGKIRNGTSTVALGRVLCRGGGGDLSSKGIM</sequence>
<reference evidence="7" key="2">
    <citation type="submission" date="2025-08" db="UniProtKB">
        <authorList>
            <consortium name="Ensembl"/>
        </authorList>
    </citation>
    <scope>IDENTIFICATION</scope>
</reference>
<name>H3B7R5_LATCH</name>
<dbReference type="GO" id="GO:0019843">
    <property type="term" value="F:rRNA binding"/>
    <property type="evidence" value="ECO:0007669"/>
    <property type="project" value="UniProtKB-KW"/>
</dbReference>
<evidence type="ECO:0000259" key="6">
    <source>
        <dbReference type="Pfam" id="PF00900"/>
    </source>
</evidence>
<dbReference type="InterPro" id="IPR000876">
    <property type="entry name" value="Ribosomal_eS4"/>
</dbReference>
<evidence type="ECO:0000256" key="1">
    <source>
        <dbReference type="ARBA" id="ARBA00007500"/>
    </source>
</evidence>
<dbReference type="EMBL" id="AFYH01065169">
    <property type="status" value="NOT_ANNOTATED_CDS"/>
    <property type="molecule type" value="Genomic_DNA"/>
</dbReference>
<dbReference type="Pfam" id="PF00900">
    <property type="entry name" value="Ribosomal_S4e"/>
    <property type="match status" value="1"/>
</dbReference>
<feature type="domain" description="Small ribosomal subunit protein eS4 central region" evidence="6">
    <location>
        <begin position="29"/>
        <end position="103"/>
    </location>
</feature>